<keyword evidence="5" id="KW-1185">Reference proteome</keyword>
<dbReference type="GO" id="GO:0042026">
    <property type="term" value="P:protein refolding"/>
    <property type="evidence" value="ECO:0007669"/>
    <property type="project" value="TreeGrafter"/>
</dbReference>
<protein>
    <submittedName>
        <fullName evidence="6">SHSP domain-containing protein</fullName>
    </submittedName>
</protein>
<dbReference type="Pfam" id="PF00011">
    <property type="entry name" value="HSP20"/>
    <property type="match status" value="1"/>
</dbReference>
<evidence type="ECO:0000256" key="1">
    <source>
        <dbReference type="PROSITE-ProRule" id="PRU00285"/>
    </source>
</evidence>
<proteinExistence type="inferred from homology"/>
<dbReference type="InterPro" id="IPR001436">
    <property type="entry name" value="Alpha-crystallin/sHSP_animal"/>
</dbReference>
<dbReference type="GO" id="GO:0005737">
    <property type="term" value="C:cytoplasm"/>
    <property type="evidence" value="ECO:0007669"/>
    <property type="project" value="TreeGrafter"/>
</dbReference>
<dbReference type="GO" id="GO:0036498">
    <property type="term" value="P:IRE1-mediated unfolded protein response"/>
    <property type="evidence" value="ECO:0007669"/>
    <property type="project" value="TreeGrafter"/>
</dbReference>
<evidence type="ECO:0000256" key="2">
    <source>
        <dbReference type="RuleBase" id="RU003616"/>
    </source>
</evidence>
<dbReference type="InterPro" id="IPR008978">
    <property type="entry name" value="HSP20-like_chaperone"/>
</dbReference>
<accession>A0A0R3PXG0</accession>
<dbReference type="WBParaSite" id="ACOC_0001097101-mRNA-1">
    <property type="protein sequence ID" value="ACOC_0001097101-mRNA-1"/>
    <property type="gene ID" value="ACOC_0001097101"/>
</dbReference>
<dbReference type="OrthoDB" id="1431247at2759"/>
<dbReference type="EMBL" id="UYYA01004586">
    <property type="protein sequence ID" value="VDM62557.1"/>
    <property type="molecule type" value="Genomic_DNA"/>
</dbReference>
<evidence type="ECO:0000313" key="6">
    <source>
        <dbReference type="WBParaSite" id="ACOC_0001097101-mRNA-1"/>
    </source>
</evidence>
<dbReference type="GO" id="GO:0005634">
    <property type="term" value="C:nucleus"/>
    <property type="evidence" value="ECO:0007669"/>
    <property type="project" value="TreeGrafter"/>
</dbReference>
<evidence type="ECO:0000259" key="3">
    <source>
        <dbReference type="PROSITE" id="PS01031"/>
    </source>
</evidence>
<comment type="similarity">
    <text evidence="1 2">Belongs to the small heat shock protein (HSP20) family.</text>
</comment>
<name>A0A0R3PXG0_ANGCS</name>
<evidence type="ECO:0000313" key="5">
    <source>
        <dbReference type="Proteomes" id="UP000267027"/>
    </source>
</evidence>
<reference evidence="6" key="1">
    <citation type="submission" date="2017-02" db="UniProtKB">
        <authorList>
            <consortium name="WormBaseParasite"/>
        </authorList>
    </citation>
    <scope>IDENTIFICATION</scope>
</reference>
<sequence>MKHYEISIASQEGCCTAAGKPITQSYMQPVVNDDKKFAVSLDVLKFRPEVLNVHLNGRQLTIEGNQEHKSENTFITSHGSLQLYTVPAHFRSFLRKWIFPENINLEAIQT</sequence>
<gene>
    <name evidence="4" type="ORF">ACOC_LOCUS10972</name>
</gene>
<dbReference type="AlphaFoldDB" id="A0A0R3PXG0"/>
<dbReference type="PANTHER" id="PTHR45640:SF32">
    <property type="entry name" value="STRESS-INDUCED PROTEIN 1"/>
    <property type="match status" value="1"/>
</dbReference>
<dbReference type="STRING" id="334426.A0A0R3PXG0"/>
<feature type="domain" description="SHSP" evidence="3">
    <location>
        <begin position="17"/>
        <end position="110"/>
    </location>
</feature>
<evidence type="ECO:0000313" key="4">
    <source>
        <dbReference type="EMBL" id="VDM62557.1"/>
    </source>
</evidence>
<dbReference type="PANTHER" id="PTHR45640">
    <property type="entry name" value="HEAT SHOCK PROTEIN HSP-12.2-RELATED"/>
    <property type="match status" value="1"/>
</dbReference>
<dbReference type="GO" id="GO:0051082">
    <property type="term" value="F:unfolded protein binding"/>
    <property type="evidence" value="ECO:0007669"/>
    <property type="project" value="TreeGrafter"/>
</dbReference>
<dbReference type="SUPFAM" id="SSF49764">
    <property type="entry name" value="HSP20-like chaperones"/>
    <property type="match status" value="1"/>
</dbReference>
<reference evidence="4 5" key="2">
    <citation type="submission" date="2018-11" db="EMBL/GenBank/DDBJ databases">
        <authorList>
            <consortium name="Pathogen Informatics"/>
        </authorList>
    </citation>
    <scope>NUCLEOTIDE SEQUENCE [LARGE SCALE GENOMIC DNA]</scope>
    <source>
        <strain evidence="4 5">Costa Rica</strain>
    </source>
</reference>
<dbReference type="CDD" id="cd06526">
    <property type="entry name" value="metazoan_ACD"/>
    <property type="match status" value="1"/>
</dbReference>
<organism evidence="6">
    <name type="scientific">Angiostrongylus costaricensis</name>
    <name type="common">Nematode worm</name>
    <dbReference type="NCBI Taxonomy" id="334426"/>
    <lineage>
        <taxon>Eukaryota</taxon>
        <taxon>Metazoa</taxon>
        <taxon>Ecdysozoa</taxon>
        <taxon>Nematoda</taxon>
        <taxon>Chromadorea</taxon>
        <taxon>Rhabditida</taxon>
        <taxon>Rhabditina</taxon>
        <taxon>Rhabditomorpha</taxon>
        <taxon>Strongyloidea</taxon>
        <taxon>Metastrongylidae</taxon>
        <taxon>Angiostrongylus</taxon>
    </lineage>
</organism>
<dbReference type="Gene3D" id="2.60.40.790">
    <property type="match status" value="1"/>
</dbReference>
<dbReference type="Proteomes" id="UP000267027">
    <property type="component" value="Unassembled WGS sequence"/>
</dbReference>
<dbReference type="InterPro" id="IPR002068">
    <property type="entry name" value="A-crystallin/Hsp20_dom"/>
</dbReference>
<dbReference type="PROSITE" id="PS01031">
    <property type="entry name" value="SHSP"/>
    <property type="match status" value="1"/>
</dbReference>
<dbReference type="GO" id="GO:0009408">
    <property type="term" value="P:response to heat"/>
    <property type="evidence" value="ECO:0007669"/>
    <property type="project" value="TreeGrafter"/>
</dbReference>